<reference evidence="5" key="1">
    <citation type="submission" date="2021-01" db="EMBL/GenBank/DDBJ databases">
        <authorList>
            <person name="Corre E."/>
            <person name="Pelletier E."/>
            <person name="Niang G."/>
            <person name="Scheremetjew M."/>
            <person name="Finn R."/>
            <person name="Kale V."/>
            <person name="Holt S."/>
            <person name="Cochrane G."/>
            <person name="Meng A."/>
            <person name="Brown T."/>
            <person name="Cohen L."/>
        </authorList>
    </citation>
    <scope>NUCLEOTIDE SEQUENCE</scope>
    <source>
        <strain evidence="5">CCMP219</strain>
    </source>
</reference>
<dbReference type="GO" id="GO:0008483">
    <property type="term" value="F:transaminase activity"/>
    <property type="evidence" value="ECO:0007669"/>
    <property type="project" value="UniProtKB-KW"/>
</dbReference>
<proteinExistence type="predicted"/>
<keyword evidence="3" id="KW-0808">Transferase</keyword>
<evidence type="ECO:0000313" key="5">
    <source>
        <dbReference type="EMBL" id="CAD8293659.1"/>
    </source>
</evidence>
<dbReference type="InterPro" id="IPR015421">
    <property type="entry name" value="PyrdxlP-dep_Trfase_major"/>
</dbReference>
<dbReference type="InterPro" id="IPR050881">
    <property type="entry name" value="LL-DAP_aminotransferase"/>
</dbReference>
<feature type="domain" description="Aminotransferase class I/classII large" evidence="4">
    <location>
        <begin position="34"/>
        <end position="386"/>
    </location>
</feature>
<evidence type="ECO:0000256" key="1">
    <source>
        <dbReference type="ARBA" id="ARBA00001933"/>
    </source>
</evidence>
<organism evidence="5">
    <name type="scientific">Chlamydomonas euryale</name>
    <dbReference type="NCBI Taxonomy" id="1486919"/>
    <lineage>
        <taxon>Eukaryota</taxon>
        <taxon>Viridiplantae</taxon>
        <taxon>Chlorophyta</taxon>
        <taxon>core chlorophytes</taxon>
        <taxon>Chlorophyceae</taxon>
        <taxon>CS clade</taxon>
        <taxon>Chlamydomonadales</taxon>
        <taxon>Chlamydomonadaceae</taxon>
        <taxon>Chlamydomonas</taxon>
    </lineage>
</organism>
<sequence length="408" mass="43125">MTNSRFRSGRTPTGASIYASIDAAKADARRAGHEVIDLSAGSSDLPPPPEAVEALATSALDASTYKYCMKSGTLPLLEAAVAWYKEQYGVQLSATDQALALIGAQEGLGHLLLSAADSGDGIVMSDIGFPSYFGAVQVAGLHPIYVPLDAETLLPDFDQLSAEQLRAGRAKVMLLNYPNNPTSATADDAFFERAIAFAKEHNLLLIHDSPYVDLTFDQDHAPSPLALPGGLECCVEIFTFSKSYHVPGLRLGFMLGNADAIAALAGVKAVMDFNQWAGIQRAGIACLALPRHRLRSDAATWQARARALSAALLQQAGWDISMPRSCMYLWGRLPVALRGSVDDVRFAVELLTREGVAVAPGSAFGPGGTGFVRFALVAPEDVLVEVAQRVGRVLAALAAEAEAGRTAG</sequence>
<dbReference type="CDD" id="cd00609">
    <property type="entry name" value="AAT_like"/>
    <property type="match status" value="1"/>
</dbReference>
<keyword evidence="2" id="KW-0032">Aminotransferase</keyword>
<evidence type="ECO:0000256" key="2">
    <source>
        <dbReference type="ARBA" id="ARBA00022576"/>
    </source>
</evidence>
<dbReference type="Gene3D" id="3.90.1150.10">
    <property type="entry name" value="Aspartate Aminotransferase, domain 1"/>
    <property type="match status" value="1"/>
</dbReference>
<dbReference type="InterPro" id="IPR004839">
    <property type="entry name" value="Aminotransferase_I/II_large"/>
</dbReference>
<evidence type="ECO:0000259" key="4">
    <source>
        <dbReference type="Pfam" id="PF00155"/>
    </source>
</evidence>
<dbReference type="EMBL" id="HBEC01026344">
    <property type="protein sequence ID" value="CAD8293659.1"/>
    <property type="molecule type" value="Transcribed_RNA"/>
</dbReference>
<dbReference type="PANTHER" id="PTHR42832">
    <property type="entry name" value="AMINO ACID AMINOTRANSFERASE"/>
    <property type="match status" value="1"/>
</dbReference>
<comment type="cofactor">
    <cofactor evidence="1">
        <name>pyridoxal 5'-phosphate</name>
        <dbReference type="ChEBI" id="CHEBI:597326"/>
    </cofactor>
</comment>
<dbReference type="InterPro" id="IPR015424">
    <property type="entry name" value="PyrdxlP-dep_Trfase"/>
</dbReference>
<dbReference type="GO" id="GO:0030170">
    <property type="term" value="F:pyridoxal phosphate binding"/>
    <property type="evidence" value="ECO:0007669"/>
    <property type="project" value="InterPro"/>
</dbReference>
<gene>
    <name evidence="5" type="ORF">CEUR00632_LOCUS12135</name>
</gene>
<accession>A0A7R9VGG7</accession>
<evidence type="ECO:0000256" key="3">
    <source>
        <dbReference type="ARBA" id="ARBA00022679"/>
    </source>
</evidence>
<dbReference type="Pfam" id="PF00155">
    <property type="entry name" value="Aminotran_1_2"/>
    <property type="match status" value="1"/>
</dbReference>
<dbReference type="PANTHER" id="PTHR42832:SF2">
    <property type="entry name" value="ASPARTATE TRANSAMINASE"/>
    <property type="match status" value="1"/>
</dbReference>
<name>A0A7R9VGG7_9CHLO</name>
<dbReference type="SUPFAM" id="SSF53383">
    <property type="entry name" value="PLP-dependent transferases"/>
    <property type="match status" value="1"/>
</dbReference>
<dbReference type="Gene3D" id="3.40.640.10">
    <property type="entry name" value="Type I PLP-dependent aspartate aminotransferase-like (Major domain)"/>
    <property type="match status" value="1"/>
</dbReference>
<dbReference type="AlphaFoldDB" id="A0A7R9VGG7"/>
<protein>
    <recommendedName>
        <fullName evidence="4">Aminotransferase class I/classII large domain-containing protein</fullName>
    </recommendedName>
</protein>
<dbReference type="InterPro" id="IPR015422">
    <property type="entry name" value="PyrdxlP-dep_Trfase_small"/>
</dbReference>